<protein>
    <submittedName>
        <fullName evidence="3">Uncharacterized protein</fullName>
    </submittedName>
</protein>
<dbReference type="SUPFAM" id="SSF51735">
    <property type="entry name" value="NAD(P)-binding Rossmann-fold domains"/>
    <property type="match status" value="1"/>
</dbReference>
<dbReference type="Pfam" id="PF13561">
    <property type="entry name" value="adh_short_C2"/>
    <property type="match status" value="1"/>
</dbReference>
<evidence type="ECO:0000256" key="2">
    <source>
        <dbReference type="ARBA" id="ARBA00023002"/>
    </source>
</evidence>
<dbReference type="Proteomes" id="UP000663829">
    <property type="component" value="Unassembled WGS sequence"/>
</dbReference>
<dbReference type="InterPro" id="IPR020904">
    <property type="entry name" value="Sc_DH/Rdtase_CS"/>
</dbReference>
<evidence type="ECO:0000256" key="1">
    <source>
        <dbReference type="ARBA" id="ARBA00006484"/>
    </source>
</evidence>
<accession>A0A815DBA4</accession>
<dbReference type="EMBL" id="CAJNOQ010012071">
    <property type="protein sequence ID" value="CAF1291322.1"/>
    <property type="molecule type" value="Genomic_DNA"/>
</dbReference>
<comment type="similarity">
    <text evidence="1">Belongs to the short-chain dehydrogenases/reductases (SDR) family.</text>
</comment>
<dbReference type="PRINTS" id="PR00081">
    <property type="entry name" value="GDHRDH"/>
</dbReference>
<dbReference type="PANTHER" id="PTHR24321">
    <property type="entry name" value="DEHYDROGENASES, SHORT CHAIN"/>
    <property type="match status" value="1"/>
</dbReference>
<evidence type="ECO:0000313" key="4">
    <source>
        <dbReference type="EMBL" id="CAF4097388.1"/>
    </source>
</evidence>
<dbReference type="EMBL" id="CAJOBC010032902">
    <property type="protein sequence ID" value="CAF4097388.1"/>
    <property type="molecule type" value="Genomic_DNA"/>
</dbReference>
<keyword evidence="5" id="KW-1185">Reference proteome</keyword>
<sequence>MLFTWCKSCLADISKQAALNTKQQILSENNHSDDSRILVVELDIADDDSNKNAVNYRRRYIERIRLFSAAAYPSGNLETTSEDDWLKTLNVNVKGSALVAKHIVPVMKQNQGQYSSIVLFSSATGMIAFPLMMAYSATKAAIIQWTKSLALELGQYNIRVNSISPDSPALFEPAKRSNIPDDVYRANTSGKCIKRLGQAQELANMIVFLVSDLCPFCTGANIIVDGGLII</sequence>
<dbReference type="Gene3D" id="3.40.50.720">
    <property type="entry name" value="NAD(P)-binding Rossmann-like Domain"/>
    <property type="match status" value="1"/>
</dbReference>
<dbReference type="InterPro" id="IPR002347">
    <property type="entry name" value="SDR_fam"/>
</dbReference>
<dbReference type="Proteomes" id="UP000681722">
    <property type="component" value="Unassembled WGS sequence"/>
</dbReference>
<dbReference type="PROSITE" id="PS00061">
    <property type="entry name" value="ADH_SHORT"/>
    <property type="match status" value="1"/>
</dbReference>
<dbReference type="InterPro" id="IPR036291">
    <property type="entry name" value="NAD(P)-bd_dom_sf"/>
</dbReference>
<proteinExistence type="inferred from homology"/>
<name>A0A815DBA4_9BILA</name>
<evidence type="ECO:0000313" key="3">
    <source>
        <dbReference type="EMBL" id="CAF1291322.1"/>
    </source>
</evidence>
<evidence type="ECO:0000313" key="5">
    <source>
        <dbReference type="Proteomes" id="UP000663829"/>
    </source>
</evidence>
<comment type="caution">
    <text evidence="3">The sequence shown here is derived from an EMBL/GenBank/DDBJ whole genome shotgun (WGS) entry which is preliminary data.</text>
</comment>
<dbReference type="AlphaFoldDB" id="A0A815DBA4"/>
<organism evidence="3 5">
    <name type="scientific">Didymodactylos carnosus</name>
    <dbReference type="NCBI Taxonomy" id="1234261"/>
    <lineage>
        <taxon>Eukaryota</taxon>
        <taxon>Metazoa</taxon>
        <taxon>Spiralia</taxon>
        <taxon>Gnathifera</taxon>
        <taxon>Rotifera</taxon>
        <taxon>Eurotatoria</taxon>
        <taxon>Bdelloidea</taxon>
        <taxon>Philodinida</taxon>
        <taxon>Philodinidae</taxon>
        <taxon>Didymodactylos</taxon>
    </lineage>
</organism>
<gene>
    <name evidence="3" type="ORF">GPM918_LOCUS28051</name>
    <name evidence="4" type="ORF">SRO942_LOCUS28497</name>
</gene>
<dbReference type="PANTHER" id="PTHR24321:SF8">
    <property type="entry name" value="ESTRADIOL 17-BETA-DEHYDROGENASE 8-RELATED"/>
    <property type="match status" value="1"/>
</dbReference>
<keyword evidence="2" id="KW-0560">Oxidoreductase</keyword>
<reference evidence="3" key="1">
    <citation type="submission" date="2021-02" db="EMBL/GenBank/DDBJ databases">
        <authorList>
            <person name="Nowell W R."/>
        </authorList>
    </citation>
    <scope>NUCLEOTIDE SEQUENCE</scope>
</reference>
<dbReference type="OrthoDB" id="47007at2759"/>
<dbReference type="CDD" id="cd05233">
    <property type="entry name" value="SDR_c"/>
    <property type="match status" value="1"/>
</dbReference>
<dbReference type="GO" id="GO:0016491">
    <property type="term" value="F:oxidoreductase activity"/>
    <property type="evidence" value="ECO:0007669"/>
    <property type="project" value="UniProtKB-KW"/>
</dbReference>